<evidence type="ECO:0000256" key="3">
    <source>
        <dbReference type="ARBA" id="ARBA00012438"/>
    </source>
</evidence>
<dbReference type="InterPro" id="IPR004358">
    <property type="entry name" value="Sig_transdc_His_kin-like_C"/>
</dbReference>
<dbReference type="EC" id="2.7.13.3" evidence="3"/>
<dbReference type="Gene3D" id="3.30.450.350">
    <property type="entry name" value="CHASE domain"/>
    <property type="match status" value="1"/>
</dbReference>
<evidence type="ECO:0000256" key="5">
    <source>
        <dbReference type="ARBA" id="ARBA00022679"/>
    </source>
</evidence>
<dbReference type="InterPro" id="IPR005467">
    <property type="entry name" value="His_kinase_dom"/>
</dbReference>
<evidence type="ECO:0000313" key="15">
    <source>
        <dbReference type="EMBL" id="RMB04414.1"/>
    </source>
</evidence>
<dbReference type="OrthoDB" id="7313492at2"/>
<keyword evidence="10 12" id="KW-0472">Membrane</keyword>
<keyword evidence="4" id="KW-0597">Phosphoprotein</keyword>
<reference evidence="15 16" key="1">
    <citation type="submission" date="2018-10" db="EMBL/GenBank/DDBJ databases">
        <title>Genomic Encyclopedia of Archaeal and Bacterial Type Strains, Phase II (KMG-II): from individual species to whole genera.</title>
        <authorList>
            <person name="Goeker M."/>
        </authorList>
    </citation>
    <scope>NUCLEOTIDE SEQUENCE [LARGE SCALE GENOMIC DNA]</scope>
    <source>
        <strain evidence="15 16">DSM 25217</strain>
    </source>
</reference>
<dbReference type="CDD" id="cd00082">
    <property type="entry name" value="HisKA"/>
    <property type="match status" value="1"/>
</dbReference>
<dbReference type="PANTHER" id="PTHR43711:SF26">
    <property type="entry name" value="SENSOR HISTIDINE KINASE RCSC"/>
    <property type="match status" value="1"/>
</dbReference>
<dbReference type="SMART" id="SM00388">
    <property type="entry name" value="HisKA"/>
    <property type="match status" value="1"/>
</dbReference>
<dbReference type="InterPro" id="IPR006189">
    <property type="entry name" value="CHASE_dom"/>
</dbReference>
<keyword evidence="9" id="KW-0902">Two-component regulatory system</keyword>
<keyword evidence="6 12" id="KW-0812">Transmembrane</keyword>
<dbReference type="Gene3D" id="1.10.287.130">
    <property type="match status" value="1"/>
</dbReference>
<evidence type="ECO:0000256" key="1">
    <source>
        <dbReference type="ARBA" id="ARBA00000085"/>
    </source>
</evidence>
<dbReference type="EMBL" id="REFR01000013">
    <property type="protein sequence ID" value="RMB04414.1"/>
    <property type="molecule type" value="Genomic_DNA"/>
</dbReference>
<dbReference type="SUPFAM" id="SSF55874">
    <property type="entry name" value="ATPase domain of HSP90 chaperone/DNA topoisomerase II/histidine kinase"/>
    <property type="match status" value="1"/>
</dbReference>
<evidence type="ECO:0000256" key="7">
    <source>
        <dbReference type="ARBA" id="ARBA00022777"/>
    </source>
</evidence>
<dbReference type="InterPro" id="IPR003661">
    <property type="entry name" value="HisK_dim/P_dom"/>
</dbReference>
<dbReference type="Pfam" id="PF00512">
    <property type="entry name" value="HisKA"/>
    <property type="match status" value="1"/>
</dbReference>
<dbReference type="PANTHER" id="PTHR43711">
    <property type="entry name" value="TWO-COMPONENT HISTIDINE KINASE"/>
    <property type="match status" value="1"/>
</dbReference>
<gene>
    <name evidence="15" type="ORF">BXY39_2675</name>
</gene>
<dbReference type="PROSITE" id="PS50839">
    <property type="entry name" value="CHASE"/>
    <property type="match status" value="1"/>
</dbReference>
<dbReference type="SMART" id="SM00387">
    <property type="entry name" value="HATPase_c"/>
    <property type="match status" value="1"/>
</dbReference>
<comment type="caution">
    <text evidence="15">The sequence shown here is derived from an EMBL/GenBank/DDBJ whole genome shotgun (WGS) entry which is preliminary data.</text>
</comment>
<evidence type="ECO:0000256" key="2">
    <source>
        <dbReference type="ARBA" id="ARBA00004370"/>
    </source>
</evidence>
<dbReference type="FunFam" id="3.30.565.10:FF:000010">
    <property type="entry name" value="Sensor histidine kinase RcsC"/>
    <property type="match status" value="1"/>
</dbReference>
<evidence type="ECO:0000256" key="11">
    <source>
        <dbReference type="SAM" id="MobiDB-lite"/>
    </source>
</evidence>
<dbReference type="RefSeq" id="WP_121939362.1">
    <property type="nucleotide sequence ID" value="NZ_REFR01000013.1"/>
</dbReference>
<keyword evidence="5" id="KW-0808">Transferase</keyword>
<dbReference type="InterPro" id="IPR050736">
    <property type="entry name" value="Sensor_HK_Regulatory"/>
</dbReference>
<proteinExistence type="predicted"/>
<dbReference type="InterPro" id="IPR042240">
    <property type="entry name" value="CHASE_sf"/>
</dbReference>
<protein>
    <recommendedName>
        <fullName evidence="3">histidine kinase</fullName>
        <ecNumber evidence="3">2.7.13.3</ecNumber>
    </recommendedName>
</protein>
<evidence type="ECO:0000256" key="10">
    <source>
        <dbReference type="ARBA" id="ARBA00023136"/>
    </source>
</evidence>
<comment type="subcellular location">
    <subcellularLocation>
        <location evidence="2">Membrane</location>
    </subcellularLocation>
</comment>
<accession>A0A3M0C3M2</accession>
<dbReference type="GO" id="GO:0016020">
    <property type="term" value="C:membrane"/>
    <property type="evidence" value="ECO:0007669"/>
    <property type="project" value="UniProtKB-SubCell"/>
</dbReference>
<dbReference type="InterPro" id="IPR003594">
    <property type="entry name" value="HATPase_dom"/>
</dbReference>
<evidence type="ECO:0000256" key="4">
    <source>
        <dbReference type="ARBA" id="ARBA00022553"/>
    </source>
</evidence>
<evidence type="ECO:0000256" key="8">
    <source>
        <dbReference type="ARBA" id="ARBA00022989"/>
    </source>
</evidence>
<keyword evidence="8 12" id="KW-1133">Transmembrane helix</keyword>
<dbReference type="Pfam" id="PF02518">
    <property type="entry name" value="HATPase_c"/>
    <property type="match status" value="1"/>
</dbReference>
<feature type="transmembrane region" description="Helical" evidence="12">
    <location>
        <begin position="269"/>
        <end position="293"/>
    </location>
</feature>
<evidence type="ECO:0000256" key="12">
    <source>
        <dbReference type="SAM" id="Phobius"/>
    </source>
</evidence>
<keyword evidence="7 15" id="KW-0418">Kinase</keyword>
<dbReference type="SMART" id="SM01079">
    <property type="entry name" value="CHASE"/>
    <property type="match status" value="1"/>
</dbReference>
<organism evidence="15 16">
    <name type="scientific">Eilatimonas milleporae</name>
    <dbReference type="NCBI Taxonomy" id="911205"/>
    <lineage>
        <taxon>Bacteria</taxon>
        <taxon>Pseudomonadati</taxon>
        <taxon>Pseudomonadota</taxon>
        <taxon>Alphaproteobacteria</taxon>
        <taxon>Kordiimonadales</taxon>
        <taxon>Kordiimonadaceae</taxon>
        <taxon>Eilatimonas</taxon>
    </lineage>
</organism>
<evidence type="ECO:0000259" key="14">
    <source>
        <dbReference type="PROSITE" id="PS50839"/>
    </source>
</evidence>
<dbReference type="AlphaFoldDB" id="A0A3M0C3M2"/>
<dbReference type="Proteomes" id="UP000271227">
    <property type="component" value="Unassembled WGS sequence"/>
</dbReference>
<evidence type="ECO:0000256" key="6">
    <source>
        <dbReference type="ARBA" id="ARBA00022692"/>
    </source>
</evidence>
<dbReference type="PRINTS" id="PR00344">
    <property type="entry name" value="BCTRLSENSOR"/>
</dbReference>
<evidence type="ECO:0000259" key="13">
    <source>
        <dbReference type="PROSITE" id="PS50109"/>
    </source>
</evidence>
<dbReference type="Gene3D" id="3.30.565.10">
    <property type="entry name" value="Histidine kinase-like ATPase, C-terminal domain"/>
    <property type="match status" value="1"/>
</dbReference>
<sequence>MKTLKKLTIPIVLVIAGLVVISAVCDHLLMLDRQWALNTQRDLVRAQASVVHSKIENEANSTFFLISGLAATIGSDLSIGKEDFKMLAADILKRKPYLQNVSAAHDFTIRYVYPQAGNEQIIGRDYRDMPDQWPSIRRVAETGHAVLAGPVDLVQGGQAFIARFPVFANPLSYGGGASDTPLWGILSMPIRLGAFYRQTGIEKAHSDIRIALRGTDGQGERGAVFLGREDWFAAGSDAVLMTIRLPGNGEWILAAKPTNGWIVEGPDTYLIYGTCILIAVIYIAVVSLILGYIRKERHQRQLEGDISEAKSHFIANMSHEMRTPLNSIIGFIDLTATTTPLTDKQRDYLETAGDAAHHLLRIVNDTLDLALLQAGRLSIVTEPVDIAGLVSRCGAAAKRKAAIKGLDFICTLENGIETAALTTDPSRVRQIVDNLLDNAIKFTSSGSINLSVRIATPPSEQNGAAPAEIVIEVRDTGCGIAPEAKSRMFGRFEQVHKDYARSNKGAGLGLAICRDLAARLGGRITLESDVGKGSMFRLFLPLDPPAEEKGTGKPPAPEDDTML</sequence>
<dbReference type="Pfam" id="PF03924">
    <property type="entry name" value="CHASE"/>
    <property type="match status" value="1"/>
</dbReference>
<keyword evidence="16" id="KW-1185">Reference proteome</keyword>
<feature type="domain" description="Histidine kinase" evidence="13">
    <location>
        <begin position="316"/>
        <end position="544"/>
    </location>
</feature>
<dbReference type="PROSITE" id="PS50109">
    <property type="entry name" value="HIS_KIN"/>
    <property type="match status" value="1"/>
</dbReference>
<evidence type="ECO:0000256" key="9">
    <source>
        <dbReference type="ARBA" id="ARBA00023012"/>
    </source>
</evidence>
<evidence type="ECO:0000313" key="16">
    <source>
        <dbReference type="Proteomes" id="UP000271227"/>
    </source>
</evidence>
<feature type="domain" description="CHASE" evidence="14">
    <location>
        <begin position="107"/>
        <end position="203"/>
    </location>
</feature>
<dbReference type="InterPro" id="IPR036097">
    <property type="entry name" value="HisK_dim/P_sf"/>
</dbReference>
<name>A0A3M0C3M2_9PROT</name>
<dbReference type="GO" id="GO:0000155">
    <property type="term" value="F:phosphorelay sensor kinase activity"/>
    <property type="evidence" value="ECO:0007669"/>
    <property type="project" value="InterPro"/>
</dbReference>
<dbReference type="InterPro" id="IPR036890">
    <property type="entry name" value="HATPase_C_sf"/>
</dbReference>
<dbReference type="InParanoid" id="A0A3M0C3M2"/>
<dbReference type="SUPFAM" id="SSF47384">
    <property type="entry name" value="Homodimeric domain of signal transducing histidine kinase"/>
    <property type="match status" value="1"/>
</dbReference>
<comment type="catalytic activity">
    <reaction evidence="1">
        <text>ATP + protein L-histidine = ADP + protein N-phospho-L-histidine.</text>
        <dbReference type="EC" id="2.7.13.3"/>
    </reaction>
</comment>
<feature type="region of interest" description="Disordered" evidence="11">
    <location>
        <begin position="541"/>
        <end position="563"/>
    </location>
</feature>